<proteinExistence type="predicted"/>
<gene>
    <name evidence="1" type="ORF">PM10SUCC1_09380</name>
</gene>
<dbReference type="Gene3D" id="2.40.128.20">
    <property type="match status" value="1"/>
</dbReference>
<dbReference type="InterPro" id="IPR012674">
    <property type="entry name" value="Calycin"/>
</dbReference>
<evidence type="ECO:0000313" key="2">
    <source>
        <dbReference type="Proteomes" id="UP001144471"/>
    </source>
</evidence>
<dbReference type="Proteomes" id="UP001144471">
    <property type="component" value="Unassembled WGS sequence"/>
</dbReference>
<protein>
    <recommendedName>
        <fullName evidence="3">DUF1934 domain-containing protein</fullName>
    </recommendedName>
</protein>
<evidence type="ECO:0000313" key="1">
    <source>
        <dbReference type="EMBL" id="GLI55424.1"/>
    </source>
</evidence>
<dbReference type="SUPFAM" id="SSF50814">
    <property type="entry name" value="Lipocalins"/>
    <property type="match status" value="1"/>
</dbReference>
<dbReference type="AlphaFoldDB" id="A0A9W6GK93"/>
<comment type="caution">
    <text evidence="1">The sequence shown here is derived from an EMBL/GenBank/DDBJ whole genome shotgun (WGS) entry which is preliminary data.</text>
</comment>
<dbReference type="Pfam" id="PF09148">
    <property type="entry name" value="DUF1934"/>
    <property type="match status" value="1"/>
</dbReference>
<dbReference type="EMBL" id="BSDY01000004">
    <property type="protein sequence ID" value="GLI55424.1"/>
    <property type="molecule type" value="Genomic_DNA"/>
</dbReference>
<evidence type="ECO:0008006" key="3">
    <source>
        <dbReference type="Google" id="ProtNLM"/>
    </source>
</evidence>
<sequence>MELVVETADSYGEKSSERVQCTKEVSEKGIKYSYKNELGESKIFIMEDRVQVMRKGSITSNQIFRVDEDTRFIYRTPYLVKNFILKTDYLKRDEKGVELLYSIYEEQEKINEIKLVIREV</sequence>
<accession>A0A9W6GK93</accession>
<dbReference type="InterPro" id="IPR015231">
    <property type="entry name" value="DUF1934"/>
</dbReference>
<keyword evidence="2" id="KW-1185">Reference proteome</keyword>
<reference evidence="1" key="1">
    <citation type="submission" date="2022-12" db="EMBL/GenBank/DDBJ databases">
        <title>Reference genome sequencing for broad-spectrum identification of bacterial and archaeal isolates by mass spectrometry.</title>
        <authorList>
            <person name="Sekiguchi Y."/>
            <person name="Tourlousse D.M."/>
        </authorList>
    </citation>
    <scope>NUCLEOTIDE SEQUENCE</scope>
    <source>
        <strain evidence="1">10succ1</strain>
    </source>
</reference>
<organism evidence="1 2">
    <name type="scientific">Propionigenium maris DSM 9537</name>
    <dbReference type="NCBI Taxonomy" id="1123000"/>
    <lineage>
        <taxon>Bacteria</taxon>
        <taxon>Fusobacteriati</taxon>
        <taxon>Fusobacteriota</taxon>
        <taxon>Fusobacteriia</taxon>
        <taxon>Fusobacteriales</taxon>
        <taxon>Fusobacteriaceae</taxon>
        <taxon>Propionigenium</taxon>
    </lineage>
</organism>
<dbReference type="RefSeq" id="WP_281833882.1">
    <property type="nucleotide sequence ID" value="NZ_BSDY01000004.1"/>
</dbReference>
<name>A0A9W6GK93_9FUSO</name>